<sequence>MDVLLLSRLLKELIIDNDRIPLPGMGYFQTEPMPAYFSEDGKTIYPPSKRISFKGDERAAGDLVARYYAAGTGMDGKTAATELEAFLQQLKVTLQERKNIEFPGLGRLRSTLEGNVYFVAEKDGGIFAQAFGFEPVTLKPVKTAPVTAATETAAETPATAPTPTAAASPAGTEKPAQTETAPKPAEPTSTGGKKGHRILFIILGILAALIIAAVILVELGRSGKLDHLIYSDEELELLEQHGM</sequence>
<evidence type="ECO:0000313" key="5">
    <source>
        <dbReference type="EMBL" id="HIR63333.1"/>
    </source>
</evidence>
<gene>
    <name evidence="5" type="ORF">IAC94_07425</name>
</gene>
<evidence type="ECO:0000256" key="2">
    <source>
        <dbReference type="SAM" id="Phobius"/>
    </source>
</evidence>
<reference evidence="5" key="2">
    <citation type="journal article" date="2021" name="PeerJ">
        <title>Extensive microbial diversity within the chicken gut microbiome revealed by metagenomics and culture.</title>
        <authorList>
            <person name="Gilroy R."/>
            <person name="Ravi A."/>
            <person name="Getino M."/>
            <person name="Pursley I."/>
            <person name="Horton D.L."/>
            <person name="Alikhan N.F."/>
            <person name="Baker D."/>
            <person name="Gharbi K."/>
            <person name="Hall N."/>
            <person name="Watson M."/>
            <person name="Adriaenssens E.M."/>
            <person name="Foster-Nyarko E."/>
            <person name="Jarju S."/>
            <person name="Secka A."/>
            <person name="Antonio M."/>
            <person name="Oren A."/>
            <person name="Chaudhuri R.R."/>
            <person name="La Ragione R."/>
            <person name="Hildebrand F."/>
            <person name="Pallen M.J."/>
        </authorList>
    </citation>
    <scope>NUCLEOTIDE SEQUENCE</scope>
    <source>
        <strain evidence="5">ChiHjej13B12-12457</strain>
    </source>
</reference>
<reference evidence="5" key="1">
    <citation type="submission" date="2020-10" db="EMBL/GenBank/DDBJ databases">
        <authorList>
            <person name="Gilroy R."/>
        </authorList>
    </citation>
    <scope>NUCLEOTIDE SEQUENCE</scope>
    <source>
        <strain evidence="5">ChiHjej13B12-12457</strain>
    </source>
</reference>
<feature type="compositionally biased region" description="Low complexity" evidence="1">
    <location>
        <begin position="149"/>
        <end position="173"/>
    </location>
</feature>
<accession>A0A9D1E2E7</accession>
<dbReference type="InterPro" id="IPR040495">
    <property type="entry name" value="HU-CCDC81_bac_1"/>
</dbReference>
<feature type="domain" description="CCDC81-like prokaryotic HU" evidence="3">
    <location>
        <begin position="6"/>
        <end position="53"/>
    </location>
</feature>
<evidence type="ECO:0000256" key="1">
    <source>
        <dbReference type="SAM" id="MobiDB-lite"/>
    </source>
</evidence>
<feature type="transmembrane region" description="Helical" evidence="2">
    <location>
        <begin position="198"/>
        <end position="217"/>
    </location>
</feature>
<evidence type="ECO:0000313" key="6">
    <source>
        <dbReference type="Proteomes" id="UP000886744"/>
    </source>
</evidence>
<comment type="caution">
    <text evidence="5">The sequence shown here is derived from an EMBL/GenBank/DDBJ whole genome shotgun (WGS) entry which is preliminary data.</text>
</comment>
<evidence type="ECO:0008006" key="7">
    <source>
        <dbReference type="Google" id="ProtNLM"/>
    </source>
</evidence>
<organism evidence="5 6">
    <name type="scientific">Candidatus Coprenecus avistercoris</name>
    <dbReference type="NCBI Taxonomy" id="2840730"/>
    <lineage>
        <taxon>Bacteria</taxon>
        <taxon>Pseudomonadati</taxon>
        <taxon>Bacteroidota</taxon>
        <taxon>Bacteroidia</taxon>
        <taxon>Bacteroidales</taxon>
        <taxon>Rikenellaceae</taxon>
        <taxon>Rikenellaceae incertae sedis</taxon>
        <taxon>Candidatus Coprenecus</taxon>
    </lineage>
</organism>
<dbReference type="InterPro" id="IPR041268">
    <property type="entry name" value="HU-CCDC81_bac_2"/>
</dbReference>
<feature type="region of interest" description="Disordered" evidence="1">
    <location>
        <begin position="149"/>
        <end position="192"/>
    </location>
</feature>
<evidence type="ECO:0000259" key="3">
    <source>
        <dbReference type="Pfam" id="PF18174"/>
    </source>
</evidence>
<proteinExistence type="predicted"/>
<feature type="domain" description="CCDC81-like prokaryotic HU" evidence="4">
    <location>
        <begin position="63"/>
        <end position="125"/>
    </location>
</feature>
<evidence type="ECO:0000259" key="4">
    <source>
        <dbReference type="Pfam" id="PF18175"/>
    </source>
</evidence>
<dbReference type="Proteomes" id="UP000886744">
    <property type="component" value="Unassembled WGS sequence"/>
</dbReference>
<keyword evidence="2" id="KW-0472">Membrane</keyword>
<name>A0A9D1E2E7_9BACT</name>
<dbReference type="EMBL" id="DVHI01000093">
    <property type="protein sequence ID" value="HIR63333.1"/>
    <property type="molecule type" value="Genomic_DNA"/>
</dbReference>
<protein>
    <recommendedName>
        <fullName evidence="7">CCDC81-like prokaryotic HU domain-containing protein</fullName>
    </recommendedName>
</protein>
<keyword evidence="2" id="KW-0812">Transmembrane</keyword>
<dbReference type="Pfam" id="PF18175">
    <property type="entry name" value="HU-CCDC81_bac_2"/>
    <property type="match status" value="1"/>
</dbReference>
<dbReference type="Pfam" id="PF18174">
    <property type="entry name" value="HU-CCDC81_bac_1"/>
    <property type="match status" value="1"/>
</dbReference>
<dbReference type="AlphaFoldDB" id="A0A9D1E2E7"/>
<keyword evidence="2" id="KW-1133">Transmembrane helix</keyword>